<organism evidence="11 12">
    <name type="scientific">Ladona fulva</name>
    <name type="common">Scarce chaser dragonfly</name>
    <name type="synonym">Libellula fulva</name>
    <dbReference type="NCBI Taxonomy" id="123851"/>
    <lineage>
        <taxon>Eukaryota</taxon>
        <taxon>Metazoa</taxon>
        <taxon>Ecdysozoa</taxon>
        <taxon>Arthropoda</taxon>
        <taxon>Hexapoda</taxon>
        <taxon>Insecta</taxon>
        <taxon>Pterygota</taxon>
        <taxon>Palaeoptera</taxon>
        <taxon>Odonata</taxon>
        <taxon>Epiprocta</taxon>
        <taxon>Anisoptera</taxon>
        <taxon>Libelluloidea</taxon>
        <taxon>Libellulidae</taxon>
        <taxon>Ladona</taxon>
    </lineage>
</organism>
<dbReference type="GO" id="GO:0000070">
    <property type="term" value="P:mitotic sister chromatid segregation"/>
    <property type="evidence" value="ECO:0007669"/>
    <property type="project" value="TreeGrafter"/>
</dbReference>
<dbReference type="GO" id="GO:0032133">
    <property type="term" value="C:chromosome passenger complex"/>
    <property type="evidence" value="ECO:0007669"/>
    <property type="project" value="TreeGrafter"/>
</dbReference>
<keyword evidence="8" id="KW-0131">Cell cycle</keyword>
<evidence type="ECO:0000259" key="10">
    <source>
        <dbReference type="Pfam" id="PF10512"/>
    </source>
</evidence>
<dbReference type="GO" id="GO:0005634">
    <property type="term" value="C:nucleus"/>
    <property type="evidence" value="ECO:0007669"/>
    <property type="project" value="UniProtKB-SubCell"/>
</dbReference>
<dbReference type="GO" id="GO:0000775">
    <property type="term" value="C:chromosome, centromeric region"/>
    <property type="evidence" value="ECO:0007669"/>
    <property type="project" value="UniProtKB-SubCell"/>
</dbReference>
<keyword evidence="12" id="KW-1185">Reference proteome</keyword>
<dbReference type="AlphaFoldDB" id="A0A8K0KQQ9"/>
<dbReference type="GO" id="GO:0051301">
    <property type="term" value="P:cell division"/>
    <property type="evidence" value="ECO:0007669"/>
    <property type="project" value="UniProtKB-KW"/>
</dbReference>
<evidence type="ECO:0000256" key="4">
    <source>
        <dbReference type="ARBA" id="ARBA00022454"/>
    </source>
</evidence>
<sequence>MDIKQADFDKKVRALERRRTTVEKRLLDSVSGFYDMKIMNIPPEILNLPLNQLTENDLAFSKNDDFPKIADDPREANNGLSELASLPKFRKPNTRSSRTDKYKTPARSIKRPLSTMVTPKFNPQSTMSVLRKPREGEIAMSMSGSPLHVTSVINERKPNAVIPLEDGKILSVLPGRGLRKSEIPVLDTVLKGQLKELYRNLNEILSLNQ</sequence>
<reference evidence="11" key="1">
    <citation type="submission" date="2013-04" db="EMBL/GenBank/DDBJ databases">
        <authorList>
            <person name="Qu J."/>
            <person name="Murali S.C."/>
            <person name="Bandaranaike D."/>
            <person name="Bellair M."/>
            <person name="Blankenburg K."/>
            <person name="Chao H."/>
            <person name="Dinh H."/>
            <person name="Doddapaneni H."/>
            <person name="Downs B."/>
            <person name="Dugan-Rocha S."/>
            <person name="Elkadiri S."/>
            <person name="Gnanaolivu R.D."/>
            <person name="Hernandez B."/>
            <person name="Javaid M."/>
            <person name="Jayaseelan J.C."/>
            <person name="Lee S."/>
            <person name="Li M."/>
            <person name="Ming W."/>
            <person name="Munidasa M."/>
            <person name="Muniz J."/>
            <person name="Nguyen L."/>
            <person name="Ongeri F."/>
            <person name="Osuji N."/>
            <person name="Pu L.-L."/>
            <person name="Puazo M."/>
            <person name="Qu C."/>
            <person name="Quiroz J."/>
            <person name="Raj R."/>
            <person name="Weissenberger G."/>
            <person name="Xin Y."/>
            <person name="Zou X."/>
            <person name="Han Y."/>
            <person name="Richards S."/>
            <person name="Worley K."/>
            <person name="Muzny D."/>
            <person name="Gibbs R."/>
        </authorList>
    </citation>
    <scope>NUCLEOTIDE SEQUENCE</scope>
    <source>
        <strain evidence="11">Sampled in the wild</strain>
    </source>
</reference>
<dbReference type="PANTHER" id="PTHR16040:SF7">
    <property type="entry name" value="AUSTRALIN, ISOFORM A-RELATED"/>
    <property type="match status" value="1"/>
</dbReference>
<dbReference type="PANTHER" id="PTHR16040">
    <property type="entry name" value="AUSTRALIN, ISOFORM A-RELATED"/>
    <property type="match status" value="1"/>
</dbReference>
<comment type="subcellular location">
    <subcellularLocation>
        <location evidence="2">Chromosome</location>
        <location evidence="2">Centromere</location>
    </subcellularLocation>
    <subcellularLocation>
        <location evidence="1">Nucleus</location>
    </subcellularLocation>
</comment>
<keyword evidence="4" id="KW-0158">Chromosome</keyword>
<dbReference type="Proteomes" id="UP000792457">
    <property type="component" value="Unassembled WGS sequence"/>
</dbReference>
<accession>A0A8K0KQQ9</accession>
<evidence type="ECO:0000313" key="11">
    <source>
        <dbReference type="EMBL" id="KAG8239290.1"/>
    </source>
</evidence>
<comment type="caution">
    <text evidence="11">The sequence shown here is derived from an EMBL/GenBank/DDBJ whole genome shotgun (WGS) entry which is preliminary data.</text>
</comment>
<reference evidence="11" key="2">
    <citation type="submission" date="2017-10" db="EMBL/GenBank/DDBJ databases">
        <title>Ladona fulva Genome sequencing and assembly.</title>
        <authorList>
            <person name="Murali S."/>
            <person name="Richards S."/>
            <person name="Bandaranaike D."/>
            <person name="Bellair M."/>
            <person name="Blankenburg K."/>
            <person name="Chao H."/>
            <person name="Dinh H."/>
            <person name="Doddapaneni H."/>
            <person name="Dugan-Rocha S."/>
            <person name="Elkadiri S."/>
            <person name="Gnanaolivu R."/>
            <person name="Hernandez B."/>
            <person name="Skinner E."/>
            <person name="Javaid M."/>
            <person name="Lee S."/>
            <person name="Li M."/>
            <person name="Ming W."/>
            <person name="Munidasa M."/>
            <person name="Muniz J."/>
            <person name="Nguyen L."/>
            <person name="Hughes D."/>
            <person name="Osuji N."/>
            <person name="Pu L.-L."/>
            <person name="Puazo M."/>
            <person name="Qu C."/>
            <person name="Quiroz J."/>
            <person name="Raj R."/>
            <person name="Weissenberger G."/>
            <person name="Xin Y."/>
            <person name="Zou X."/>
            <person name="Han Y."/>
            <person name="Worley K."/>
            <person name="Muzny D."/>
            <person name="Gibbs R."/>
        </authorList>
    </citation>
    <scope>NUCLEOTIDE SEQUENCE</scope>
    <source>
        <strain evidence="11">Sampled in the wild</strain>
    </source>
</reference>
<dbReference type="InterPro" id="IPR046466">
    <property type="entry name" value="Borealin_C"/>
</dbReference>
<evidence type="ECO:0000256" key="2">
    <source>
        <dbReference type="ARBA" id="ARBA00004584"/>
    </source>
</evidence>
<dbReference type="InterPro" id="IPR018867">
    <property type="entry name" value="Cell_div_borealin"/>
</dbReference>
<dbReference type="Pfam" id="PF10512">
    <property type="entry name" value="Borealin"/>
    <property type="match status" value="1"/>
</dbReference>
<evidence type="ECO:0000256" key="1">
    <source>
        <dbReference type="ARBA" id="ARBA00004123"/>
    </source>
</evidence>
<dbReference type="EMBL" id="KZ309580">
    <property type="protein sequence ID" value="KAG8239290.1"/>
    <property type="molecule type" value="Genomic_DNA"/>
</dbReference>
<evidence type="ECO:0000256" key="7">
    <source>
        <dbReference type="ARBA" id="ARBA00023242"/>
    </source>
</evidence>
<evidence type="ECO:0000256" key="9">
    <source>
        <dbReference type="ARBA" id="ARBA00023328"/>
    </source>
</evidence>
<dbReference type="GO" id="GO:0051233">
    <property type="term" value="C:spindle midzone"/>
    <property type="evidence" value="ECO:0007669"/>
    <property type="project" value="TreeGrafter"/>
</dbReference>
<keyword evidence="9" id="KW-0137">Centromere</keyword>
<comment type="similarity">
    <text evidence="3">Belongs to the borealin family.</text>
</comment>
<evidence type="ECO:0000256" key="8">
    <source>
        <dbReference type="ARBA" id="ARBA00023306"/>
    </source>
</evidence>
<feature type="domain" description="Borealin C-terminal" evidence="10">
    <location>
        <begin position="97"/>
        <end position="206"/>
    </location>
</feature>
<dbReference type="OrthoDB" id="6360905at2759"/>
<evidence type="ECO:0000256" key="3">
    <source>
        <dbReference type="ARBA" id="ARBA00009914"/>
    </source>
</evidence>
<protein>
    <recommendedName>
        <fullName evidence="10">Borealin C-terminal domain-containing protein</fullName>
    </recommendedName>
</protein>
<keyword evidence="7" id="KW-0539">Nucleus</keyword>
<name>A0A8K0KQQ9_LADFU</name>
<evidence type="ECO:0000256" key="5">
    <source>
        <dbReference type="ARBA" id="ARBA00022618"/>
    </source>
</evidence>
<keyword evidence="5" id="KW-0132">Cell division</keyword>
<keyword evidence="6" id="KW-0498">Mitosis</keyword>
<evidence type="ECO:0000256" key="6">
    <source>
        <dbReference type="ARBA" id="ARBA00022776"/>
    </source>
</evidence>
<proteinExistence type="inferred from homology"/>
<gene>
    <name evidence="11" type="ORF">J437_LFUL019068</name>
</gene>
<evidence type="ECO:0000313" key="12">
    <source>
        <dbReference type="Proteomes" id="UP000792457"/>
    </source>
</evidence>